<reference evidence="1 2" key="1">
    <citation type="journal article" date="2019" name="Commun. Biol.">
        <title>The bagworm genome reveals a unique fibroin gene that provides high tensile strength.</title>
        <authorList>
            <person name="Kono N."/>
            <person name="Nakamura H."/>
            <person name="Ohtoshi R."/>
            <person name="Tomita M."/>
            <person name="Numata K."/>
            <person name="Arakawa K."/>
        </authorList>
    </citation>
    <scope>NUCLEOTIDE SEQUENCE [LARGE SCALE GENOMIC DNA]</scope>
</reference>
<organism evidence="1 2">
    <name type="scientific">Eumeta variegata</name>
    <name type="common">Bagworm moth</name>
    <name type="synonym">Eumeta japonica</name>
    <dbReference type="NCBI Taxonomy" id="151549"/>
    <lineage>
        <taxon>Eukaryota</taxon>
        <taxon>Metazoa</taxon>
        <taxon>Ecdysozoa</taxon>
        <taxon>Arthropoda</taxon>
        <taxon>Hexapoda</taxon>
        <taxon>Insecta</taxon>
        <taxon>Pterygota</taxon>
        <taxon>Neoptera</taxon>
        <taxon>Endopterygota</taxon>
        <taxon>Lepidoptera</taxon>
        <taxon>Glossata</taxon>
        <taxon>Ditrysia</taxon>
        <taxon>Tineoidea</taxon>
        <taxon>Psychidae</taxon>
        <taxon>Oiketicinae</taxon>
        <taxon>Eumeta</taxon>
    </lineage>
</organism>
<evidence type="ECO:0000313" key="1">
    <source>
        <dbReference type="EMBL" id="GBP56554.1"/>
    </source>
</evidence>
<dbReference type="AlphaFoldDB" id="A0A4C1X2I8"/>
<dbReference type="Proteomes" id="UP000299102">
    <property type="component" value="Unassembled WGS sequence"/>
</dbReference>
<dbReference type="EMBL" id="BGZK01000695">
    <property type="protein sequence ID" value="GBP56554.1"/>
    <property type="molecule type" value="Genomic_DNA"/>
</dbReference>
<evidence type="ECO:0000313" key="2">
    <source>
        <dbReference type="Proteomes" id="UP000299102"/>
    </source>
</evidence>
<comment type="caution">
    <text evidence="1">The sequence shown here is derived from an EMBL/GenBank/DDBJ whole genome shotgun (WGS) entry which is preliminary data.</text>
</comment>
<protein>
    <submittedName>
        <fullName evidence="1">Uncharacterized protein</fullName>
    </submittedName>
</protein>
<gene>
    <name evidence="1" type="ORF">EVAR_53628_1</name>
</gene>
<keyword evidence="2" id="KW-1185">Reference proteome</keyword>
<name>A0A4C1X2I8_EUMVA</name>
<proteinExistence type="predicted"/>
<sequence>MVRFTAEEIKISTSSVHSISNELLEMKEVSARWVLRTLTDAQKQTRLNIPQASLGLLRQDADNFWLYLQPQKSRGFTITILKQNRESLWLGKDHHPQPLINLRRVVLPERSWALLSGTVKDGHDRTYPLWSHCYGLFVRRTNKKLTCSQFTRIRSETFRNSNCNRMRRIGKRDGKWSGM</sequence>
<accession>A0A4C1X2I8</accession>